<dbReference type="InterPro" id="IPR035451">
    <property type="entry name" value="Ada-like_dom_sf"/>
</dbReference>
<dbReference type="Proteomes" id="UP001055025">
    <property type="component" value="Unassembled WGS sequence"/>
</dbReference>
<gene>
    <name evidence="2" type="ORF">ATOP_05430</name>
</gene>
<feature type="domain" description="Type VII secretion system protein EssD-like" evidence="1">
    <location>
        <begin position="91"/>
        <end position="215"/>
    </location>
</feature>
<dbReference type="InterPro" id="IPR044927">
    <property type="entry name" value="Endonuclea_NS_2"/>
</dbReference>
<evidence type="ECO:0000313" key="2">
    <source>
        <dbReference type="EMBL" id="GJM54888.1"/>
    </source>
</evidence>
<dbReference type="EMBL" id="BQKC01000001">
    <property type="protein sequence ID" value="GJM54888.1"/>
    <property type="molecule type" value="Genomic_DNA"/>
</dbReference>
<proteinExistence type="predicted"/>
<name>A0AAV5B2M6_9ACTN</name>
<protein>
    <recommendedName>
        <fullName evidence="1">Type VII secretion system protein EssD-like domain-containing protein</fullName>
    </recommendedName>
</protein>
<dbReference type="SUPFAM" id="SSF57884">
    <property type="entry name" value="Ada DNA repair protein, N-terminal domain (N-Ada 10)"/>
    <property type="match status" value="1"/>
</dbReference>
<reference evidence="2" key="1">
    <citation type="journal article" date="2022" name="Int. J. Syst. Evol. Microbiol.">
        <title>Granulimonas faecalis gen. nov., sp. nov., and Leptogranulimonas caecicola gen. nov., sp. nov., novel lactate-producing Atopobiaceae bacteria isolated from mouse intestines, and an emended description of the family Atopobiaceae.</title>
        <authorList>
            <person name="Morinaga K."/>
            <person name="Kusada H."/>
            <person name="Sakamoto S."/>
            <person name="Murakami T."/>
            <person name="Toyoda A."/>
            <person name="Mori H."/>
            <person name="Meng X.Y."/>
            <person name="Takashino M."/>
            <person name="Murotomi K."/>
            <person name="Tamaki H."/>
        </authorList>
    </citation>
    <scope>NUCLEOTIDE SEQUENCE</scope>
    <source>
        <strain evidence="2">OPF53</strain>
    </source>
</reference>
<organism evidence="2 3">
    <name type="scientific">Granulimonas faecalis</name>
    <dbReference type="NCBI Taxonomy" id="2894155"/>
    <lineage>
        <taxon>Bacteria</taxon>
        <taxon>Bacillati</taxon>
        <taxon>Actinomycetota</taxon>
        <taxon>Coriobacteriia</taxon>
        <taxon>Coriobacteriales</taxon>
        <taxon>Kribbibacteriaceae</taxon>
        <taxon>Granulimonas</taxon>
    </lineage>
</organism>
<dbReference type="Gene3D" id="3.40.10.10">
    <property type="entry name" value="DNA Methylphosphotriester Repair Domain"/>
    <property type="match status" value="1"/>
</dbReference>
<dbReference type="Gene3D" id="3.40.570.10">
    <property type="entry name" value="Extracellular Endonuclease, subunit A"/>
    <property type="match status" value="1"/>
</dbReference>
<keyword evidence="3" id="KW-1185">Reference proteome</keyword>
<dbReference type="AlphaFoldDB" id="A0AAV5B2M6"/>
<dbReference type="InterPro" id="IPR044929">
    <property type="entry name" value="DNA/RNA_non-sp_Endonuclease_sf"/>
</dbReference>
<evidence type="ECO:0000259" key="1">
    <source>
        <dbReference type="Pfam" id="PF13930"/>
    </source>
</evidence>
<sequence>MSRRRTARHGRLRLVWAVCLVALAAVLLPPGTGLAWRAGALLRPQPEPVGLSADGRIEGVPVFEGDLVVPVGDGKADFGADDGRTDAFEDYAPLDGEGRCGAAYANVCEQTMPTGERGAISEVRPTGWRQASYPWVDGEMLYNRCHLIAWSLTGEDANERNLVTGTRTMNAGSMVPYETSVADHVRRTSHHVLYRATPVFVGDEEVCRGVRLEARCVEGDGELSFDVFCHNVEPGVSIDYATGESEADGARGEAVAALPPAGGTERGDYVLNVRSRRFHRPDCPGLSSASAINLEDFSGDRSDLLEEGYEPCGTCNP</sequence>
<accession>A0AAV5B2M6</accession>
<dbReference type="RefSeq" id="WP_265590609.1">
    <property type="nucleotide sequence ID" value="NZ_BQKC01000001.1"/>
</dbReference>
<comment type="caution">
    <text evidence="2">The sequence shown here is derived from an EMBL/GenBank/DDBJ whole genome shotgun (WGS) entry which is preliminary data.</text>
</comment>
<evidence type="ECO:0000313" key="3">
    <source>
        <dbReference type="Proteomes" id="UP001055025"/>
    </source>
</evidence>
<dbReference type="Pfam" id="PF13930">
    <property type="entry name" value="Endonuclea_NS_2"/>
    <property type="match status" value="1"/>
</dbReference>